<name>A0ABT8G375_9MICO</name>
<proteinExistence type="predicted"/>
<evidence type="ECO:0000259" key="1">
    <source>
        <dbReference type="PROSITE" id="PS51186"/>
    </source>
</evidence>
<dbReference type="Proteomes" id="UP001172738">
    <property type="component" value="Unassembled WGS sequence"/>
</dbReference>
<keyword evidence="2" id="KW-0012">Acyltransferase</keyword>
<dbReference type="Gene3D" id="3.40.630.30">
    <property type="match status" value="1"/>
</dbReference>
<gene>
    <name evidence="2" type="ORF">QQX04_11390</name>
</gene>
<organism evidence="2 3">
    <name type="scientific">Demequina zhanjiangensis</name>
    <dbReference type="NCBI Taxonomy" id="3051659"/>
    <lineage>
        <taxon>Bacteria</taxon>
        <taxon>Bacillati</taxon>
        <taxon>Actinomycetota</taxon>
        <taxon>Actinomycetes</taxon>
        <taxon>Micrococcales</taxon>
        <taxon>Demequinaceae</taxon>
        <taxon>Demequina</taxon>
    </lineage>
</organism>
<dbReference type="GO" id="GO:0016746">
    <property type="term" value="F:acyltransferase activity"/>
    <property type="evidence" value="ECO:0007669"/>
    <property type="project" value="UniProtKB-KW"/>
</dbReference>
<dbReference type="Pfam" id="PF00583">
    <property type="entry name" value="Acetyltransf_1"/>
    <property type="match status" value="1"/>
</dbReference>
<dbReference type="InterPro" id="IPR016181">
    <property type="entry name" value="Acyl_CoA_acyltransferase"/>
</dbReference>
<evidence type="ECO:0000313" key="3">
    <source>
        <dbReference type="Proteomes" id="UP001172738"/>
    </source>
</evidence>
<dbReference type="PROSITE" id="PS51186">
    <property type="entry name" value="GNAT"/>
    <property type="match status" value="1"/>
</dbReference>
<accession>A0ABT8G375</accession>
<evidence type="ECO:0000313" key="2">
    <source>
        <dbReference type="EMBL" id="MDN4473596.1"/>
    </source>
</evidence>
<comment type="caution">
    <text evidence="2">The sequence shown here is derived from an EMBL/GenBank/DDBJ whole genome shotgun (WGS) entry which is preliminary data.</text>
</comment>
<keyword evidence="2" id="KW-0808">Transferase</keyword>
<keyword evidence="3" id="KW-1185">Reference proteome</keyword>
<dbReference type="EC" id="2.3.1.-" evidence="2"/>
<sequence>MTDSLLRRAQHALAPLQRREVEAALRMCAADPVASVLPAMHLEVARDSGVIPRGMWSVRRRSGLQRDLAGIVWNGANLSAVLPTTPDDPSGDDLRADVASGMVARLSRPAALVGSADLILDLWGRVEPWWGPARELRPRQLSMALSTDPRQPAPIRGDGELDLEPLRQATMDDYDILLPACVHMFIGEVGYDPMRHGRAAYEERLRYLVREGRSYVQLGSIRGRRPEVVFKAEVGVLGGGVAQVQGVWTHPDLRGRGIAENGMAALVRQIHADVAPTASLYVNDFNSAALAVYRRVGFREVGSFATVMF</sequence>
<dbReference type="InterPro" id="IPR000182">
    <property type="entry name" value="GNAT_dom"/>
</dbReference>
<protein>
    <submittedName>
        <fullName evidence="2">GNAT family N-acetyltransferase</fullName>
        <ecNumber evidence="2">2.3.1.-</ecNumber>
    </submittedName>
</protein>
<dbReference type="RefSeq" id="WP_301129270.1">
    <property type="nucleotide sequence ID" value="NZ_JAUHPV010000006.1"/>
</dbReference>
<dbReference type="InterPro" id="IPR025289">
    <property type="entry name" value="DUF4081"/>
</dbReference>
<feature type="domain" description="N-acetyltransferase" evidence="1">
    <location>
        <begin position="164"/>
        <end position="309"/>
    </location>
</feature>
<dbReference type="Pfam" id="PF13312">
    <property type="entry name" value="DUF4081"/>
    <property type="match status" value="1"/>
</dbReference>
<dbReference type="SUPFAM" id="SSF55729">
    <property type="entry name" value="Acyl-CoA N-acyltransferases (Nat)"/>
    <property type="match status" value="1"/>
</dbReference>
<dbReference type="EMBL" id="JAUHPV010000006">
    <property type="protein sequence ID" value="MDN4473596.1"/>
    <property type="molecule type" value="Genomic_DNA"/>
</dbReference>
<reference evidence="2" key="1">
    <citation type="submission" date="2023-06" db="EMBL/GenBank/DDBJ databases">
        <title>SYSU T00b26.</title>
        <authorList>
            <person name="Gao L."/>
            <person name="Fang B.-Z."/>
            <person name="Li W.-J."/>
        </authorList>
    </citation>
    <scope>NUCLEOTIDE SEQUENCE</scope>
    <source>
        <strain evidence="2">SYSU T00b26</strain>
    </source>
</reference>